<dbReference type="GO" id="GO:0005774">
    <property type="term" value="C:vacuolar membrane"/>
    <property type="evidence" value="ECO:0007669"/>
    <property type="project" value="UniProtKB-SubCell"/>
</dbReference>
<evidence type="ECO:0000259" key="6">
    <source>
        <dbReference type="PROSITE" id="PS50186"/>
    </source>
</evidence>
<protein>
    <recommendedName>
        <fullName evidence="3">Vacuolar membrane-associated protein IML1</fullName>
    </recommendedName>
    <alternativeName>
        <fullName evidence="4">Vacuolar membrane-associated protein iml1</fullName>
    </alternativeName>
</protein>
<dbReference type="SMART" id="SM00049">
    <property type="entry name" value="DEP"/>
    <property type="match status" value="1"/>
</dbReference>
<gene>
    <name evidence="7" type="ORF">F5147DRAFT_613982</name>
</gene>
<dbReference type="Proteomes" id="UP000823399">
    <property type="component" value="Unassembled WGS sequence"/>
</dbReference>
<dbReference type="PANTHER" id="PTHR13179">
    <property type="entry name" value="DEP DOMAIN CONTAINING PROTEIN 5"/>
    <property type="match status" value="1"/>
</dbReference>
<reference evidence="7" key="1">
    <citation type="journal article" date="2020" name="New Phytol.">
        <title>Comparative genomics reveals dynamic genome evolution in host specialist ectomycorrhizal fungi.</title>
        <authorList>
            <person name="Lofgren L.A."/>
            <person name="Nguyen N.H."/>
            <person name="Vilgalys R."/>
            <person name="Ruytinx J."/>
            <person name="Liao H.L."/>
            <person name="Branco S."/>
            <person name="Kuo A."/>
            <person name="LaButti K."/>
            <person name="Lipzen A."/>
            <person name="Andreopoulos W."/>
            <person name="Pangilinan J."/>
            <person name="Riley R."/>
            <person name="Hundley H."/>
            <person name="Na H."/>
            <person name="Barry K."/>
            <person name="Grigoriev I.V."/>
            <person name="Stajich J.E."/>
            <person name="Kennedy P.G."/>
        </authorList>
    </citation>
    <scope>NUCLEOTIDE SEQUENCE</scope>
    <source>
        <strain evidence="7">FC423</strain>
    </source>
</reference>
<dbReference type="GO" id="GO:0005096">
    <property type="term" value="F:GTPase activator activity"/>
    <property type="evidence" value="ECO:0007669"/>
    <property type="project" value="InterPro"/>
</dbReference>
<comment type="similarity">
    <text evidence="2">Belongs to the IML1 family.</text>
</comment>
<evidence type="ECO:0000256" key="2">
    <source>
        <dbReference type="ARBA" id="ARBA00005643"/>
    </source>
</evidence>
<sequence length="1550" mass="174351">MSTVRPDSHAQQFGRRRSNTAQSIFRNPPGPPPQPLKLGDVKVLNSWVHDQKESSTAILNQTWLPGVAEGDMLQVSGCNTVNATAGYLFMVPKDEGCSKPALQISLPKNVADAFGIKNNGEVAVTKVDKQQYCADYIEFTFQDQYLGRNEMWRLAEHLVGQCVFVDQEISFISVIAAKIQSIYVKGRRVSAGYVTATTKAIYRSLSAKVTIFIQVCRELWEFAGDGERYNEKIVHSFLPALFAKWREAGTNHTVTIVLISRVYYDDSEKEYTAGPLRLDEDGRRYKDFYKVITDLEVIHDWKPTLVGLKVSFWAFQRDILLAHHYHQASVESIAPEQARLVGQLSDAHDGPILEALNLGLNPNETHYIDRSLSNTGASIILITPGTGYYKVSKQLLRLTTTRMLDQGFGLDLVSLAKRPLHQTPIFAFKGYEPRLDKDGKNGGRALDPLWGGDEDLEESRRLEKITFWWEPFWIGISFWDKQMDLPFREDRFVARAKMHQIQMLGLLEHDVLSGIEVPYLPELHDPYAMPPRDSFPEDDRAPTQAEADQADMDLFVLKKEPRPVASTRTSYGSSASGTVMASSYRSSIMSERRGLASQRSSIASTRIAPIEESPRKIIMDLPPEGNEDGLLPSVTGLSTSPSQSIRSVRTNASTTSNNGSDLQSRNAGSSRLAKIASSWFYNAFQRSSSDSQTSSIAASSVTGSISPPTPNMRIPITSNLSATPSASLSRSPQPMAILHGASGRSALSRTYEEEGNFAHRSSLNRHSPMNTPPRDESTFGKRRNTTLNALNLLFSSSSPVPTLRTNPSRPQPTVSYAQSSLARRRQHVFPTPTYKHEVKWKSMVTPACLPLTMDHFPSNSELELSYDVFSYDFVVDPTEMRSFLVKPPPAQGNTEEVRRAWALTVMRGMVAVRLAQGFQFVLRPRKTGDSEDHTTMRRTKSFMGEDDASPKPAGAAEVLKTTNLPVYLSMSNEIHRISYTGEAIQVRRYVRRMPPTQPFEYECLIWPKLGVGYTELKTKFVSHGLENFGWNRLDMLVAGYEHQFNESLRYWRTRFVVIPSAVPEGNVGPSGEKLNDEEIRLMGIDKLAEIFTKLRWQPPDERGTPVAPVRFLPTTLGPVHCVLDESLVAQLDEIHAAGPLKKKMQSTREIADTPLSLIAKLMREEDGVPIKFHQWHGAKYPDSFTGFDFVSWLVREFRDVTSREQGAECGARLLEQGLFSHCRGRHGLLDGQVPRMFDTTNWTNLSFRHRHYFYQLNGEYASVSTPRGGWIKTSRYINGDEVSITRPGGGYYPSSLGRPSGPRRNRKCLILSQTMIIDVDPTKRSDQAESVVLHHDIIQNPGTVFHFELQWIGSTARCIEDSLRQWSRAIERYGLKLVEAYVMEIGDIRERNAFQSCFPLRLVIPPPIVPGLEKRVPEGTHTTHYFEYAILKRFDFILDVEATNLYPKDVEVSYSYRRAPFKHSQFVHRSGVAFVQVIGGSQGLLFLTNRLLGPGRMGSAMKSKEQRPEAAAEEIRIKMQEFCSDEAALMQFYDEELAALGPDDPPPLSI</sequence>
<evidence type="ECO:0000256" key="5">
    <source>
        <dbReference type="SAM" id="MobiDB-lite"/>
    </source>
</evidence>
<dbReference type="GO" id="GO:0035556">
    <property type="term" value="P:intracellular signal transduction"/>
    <property type="evidence" value="ECO:0007669"/>
    <property type="project" value="InterPro"/>
</dbReference>
<dbReference type="PROSITE" id="PS50186">
    <property type="entry name" value="DEP"/>
    <property type="match status" value="1"/>
</dbReference>
<evidence type="ECO:0000313" key="7">
    <source>
        <dbReference type="EMBL" id="KAG2106715.1"/>
    </source>
</evidence>
<feature type="region of interest" description="Disordered" evidence="5">
    <location>
        <begin position="691"/>
        <end position="712"/>
    </location>
</feature>
<evidence type="ECO:0000313" key="8">
    <source>
        <dbReference type="Proteomes" id="UP000823399"/>
    </source>
</evidence>
<dbReference type="InterPro" id="IPR036390">
    <property type="entry name" value="WH_DNA-bd_sf"/>
</dbReference>
<feature type="region of interest" description="Disordered" evidence="5">
    <location>
        <begin position="635"/>
        <end position="667"/>
    </location>
</feature>
<dbReference type="Pfam" id="PF00610">
    <property type="entry name" value="DEP"/>
    <property type="match status" value="1"/>
</dbReference>
<keyword evidence="8" id="KW-1185">Reference proteome</keyword>
<comment type="subcellular location">
    <subcellularLocation>
        <location evidence="1">Vacuole membrane</location>
        <topology evidence="1">Peripheral membrane protein</topology>
    </subcellularLocation>
</comment>
<feature type="region of interest" description="Disordered" evidence="5">
    <location>
        <begin position="761"/>
        <end position="780"/>
    </location>
</feature>
<dbReference type="InterPro" id="IPR036388">
    <property type="entry name" value="WH-like_DNA-bd_sf"/>
</dbReference>
<dbReference type="OrthoDB" id="39497at2759"/>
<proteinExistence type="inferred from homology"/>
<dbReference type="InterPro" id="IPR027244">
    <property type="entry name" value="IML1"/>
</dbReference>
<dbReference type="EMBL" id="JABBWM010000034">
    <property type="protein sequence ID" value="KAG2106715.1"/>
    <property type="molecule type" value="Genomic_DNA"/>
</dbReference>
<dbReference type="InterPro" id="IPR048255">
    <property type="entry name" value="IML1_N"/>
</dbReference>
<dbReference type="PANTHER" id="PTHR13179:SF8">
    <property type="entry name" value="GATOR COMPLEX PROTEIN DEPDC5"/>
    <property type="match status" value="1"/>
</dbReference>
<organism evidence="7 8">
    <name type="scientific">Suillus discolor</name>
    <dbReference type="NCBI Taxonomy" id="1912936"/>
    <lineage>
        <taxon>Eukaryota</taxon>
        <taxon>Fungi</taxon>
        <taxon>Dikarya</taxon>
        <taxon>Basidiomycota</taxon>
        <taxon>Agaricomycotina</taxon>
        <taxon>Agaricomycetes</taxon>
        <taxon>Agaricomycetidae</taxon>
        <taxon>Boletales</taxon>
        <taxon>Suillineae</taxon>
        <taxon>Suillaceae</taxon>
        <taxon>Suillus</taxon>
    </lineage>
</organism>
<feature type="non-terminal residue" evidence="7">
    <location>
        <position position="1"/>
    </location>
</feature>
<feature type="compositionally biased region" description="Low complexity" evidence="5">
    <location>
        <begin position="691"/>
        <end position="700"/>
    </location>
</feature>
<dbReference type="GO" id="GO:1904262">
    <property type="term" value="P:negative regulation of TORC1 signaling"/>
    <property type="evidence" value="ECO:0007669"/>
    <property type="project" value="TreeGrafter"/>
</dbReference>
<dbReference type="Gene3D" id="1.10.10.10">
    <property type="entry name" value="Winged helix-like DNA-binding domain superfamily/Winged helix DNA-binding domain"/>
    <property type="match status" value="1"/>
</dbReference>
<evidence type="ECO:0000256" key="3">
    <source>
        <dbReference type="ARBA" id="ARBA00018529"/>
    </source>
</evidence>
<accession>A0A9P7JSP7</accession>
<comment type="caution">
    <text evidence="7">The sequence shown here is derived from an EMBL/GenBank/DDBJ whole genome shotgun (WGS) entry which is preliminary data.</text>
</comment>
<dbReference type="SUPFAM" id="SSF46785">
    <property type="entry name" value="Winged helix' DNA-binding domain"/>
    <property type="match status" value="1"/>
</dbReference>
<dbReference type="RefSeq" id="XP_041291743.1">
    <property type="nucleotide sequence ID" value="XM_041432492.1"/>
</dbReference>
<evidence type="ECO:0000256" key="4">
    <source>
        <dbReference type="ARBA" id="ARBA00021881"/>
    </source>
</evidence>
<dbReference type="GO" id="GO:1990130">
    <property type="term" value="C:GATOR1 complex"/>
    <property type="evidence" value="ECO:0007669"/>
    <property type="project" value="TreeGrafter"/>
</dbReference>
<dbReference type="InterPro" id="IPR000591">
    <property type="entry name" value="DEP_dom"/>
</dbReference>
<name>A0A9P7JSP7_9AGAM</name>
<feature type="region of interest" description="Disordered" evidence="5">
    <location>
        <begin position="1"/>
        <end position="36"/>
    </location>
</feature>
<evidence type="ECO:0000256" key="1">
    <source>
        <dbReference type="ARBA" id="ARBA00004148"/>
    </source>
</evidence>
<feature type="compositionally biased region" description="Polar residues" evidence="5">
    <location>
        <begin position="1"/>
        <end position="11"/>
    </location>
</feature>
<dbReference type="GO" id="GO:0010508">
    <property type="term" value="P:positive regulation of autophagy"/>
    <property type="evidence" value="ECO:0007669"/>
    <property type="project" value="TreeGrafter"/>
</dbReference>
<dbReference type="Pfam" id="PF12257">
    <property type="entry name" value="IML1"/>
    <property type="match status" value="1"/>
</dbReference>
<feature type="domain" description="DEP" evidence="6">
    <location>
        <begin position="1164"/>
        <end position="1258"/>
    </location>
</feature>
<dbReference type="GeneID" id="64694751"/>